<dbReference type="AlphaFoldDB" id="A0A8J5K002"/>
<name>A0A8J5K002_HOMAM</name>
<organism evidence="1 2">
    <name type="scientific">Homarus americanus</name>
    <name type="common">American lobster</name>
    <dbReference type="NCBI Taxonomy" id="6706"/>
    <lineage>
        <taxon>Eukaryota</taxon>
        <taxon>Metazoa</taxon>
        <taxon>Ecdysozoa</taxon>
        <taxon>Arthropoda</taxon>
        <taxon>Crustacea</taxon>
        <taxon>Multicrustacea</taxon>
        <taxon>Malacostraca</taxon>
        <taxon>Eumalacostraca</taxon>
        <taxon>Eucarida</taxon>
        <taxon>Decapoda</taxon>
        <taxon>Pleocyemata</taxon>
        <taxon>Astacidea</taxon>
        <taxon>Nephropoidea</taxon>
        <taxon>Nephropidae</taxon>
        <taxon>Homarus</taxon>
    </lineage>
</organism>
<accession>A0A8J5K002</accession>
<sequence>MMQYLKEACGGGGVWWRRRVVEAACGGGGVWWRRRVVEEACGRGVWRRRSVVEEALEEEALNPRPDRCAILPIQISSQQPPFRSSSSRVLVPLADAHNLTPTVYPQTDVQGPFPSPATQQPGSWHTSSDVVIKMAPERVAGPAGCDVTRAAMPAPD</sequence>
<reference evidence="1" key="1">
    <citation type="journal article" date="2021" name="Sci. Adv.">
        <title>The American lobster genome reveals insights on longevity, neural, and immune adaptations.</title>
        <authorList>
            <person name="Polinski J.M."/>
            <person name="Zimin A.V."/>
            <person name="Clark K.F."/>
            <person name="Kohn A.B."/>
            <person name="Sadowski N."/>
            <person name="Timp W."/>
            <person name="Ptitsyn A."/>
            <person name="Khanna P."/>
            <person name="Romanova D.Y."/>
            <person name="Williams P."/>
            <person name="Greenwood S.J."/>
            <person name="Moroz L.L."/>
            <person name="Walt D.R."/>
            <person name="Bodnar A.G."/>
        </authorList>
    </citation>
    <scope>NUCLEOTIDE SEQUENCE</scope>
    <source>
        <strain evidence="1">GMGI-L3</strain>
    </source>
</reference>
<gene>
    <name evidence="1" type="ORF">Hamer_G008113</name>
</gene>
<evidence type="ECO:0000313" key="2">
    <source>
        <dbReference type="Proteomes" id="UP000747542"/>
    </source>
</evidence>
<dbReference type="Proteomes" id="UP000747542">
    <property type="component" value="Unassembled WGS sequence"/>
</dbReference>
<protein>
    <submittedName>
        <fullName evidence="1">Uncharacterized protein</fullName>
    </submittedName>
</protein>
<dbReference type="EMBL" id="JAHLQT010027705">
    <property type="protein sequence ID" value="KAG7162549.1"/>
    <property type="molecule type" value="Genomic_DNA"/>
</dbReference>
<keyword evidence="2" id="KW-1185">Reference proteome</keyword>
<comment type="caution">
    <text evidence="1">The sequence shown here is derived from an EMBL/GenBank/DDBJ whole genome shotgun (WGS) entry which is preliminary data.</text>
</comment>
<evidence type="ECO:0000313" key="1">
    <source>
        <dbReference type="EMBL" id="KAG7162549.1"/>
    </source>
</evidence>
<proteinExistence type="predicted"/>